<accession>A0A8R1Y499</accession>
<gene>
    <name evidence="1" type="primary">WBGene00091045</name>
</gene>
<proteinExistence type="predicted"/>
<evidence type="ECO:0000313" key="1">
    <source>
        <dbReference type="EnsemblMetazoa" id="PPA01491.1"/>
    </source>
</evidence>
<name>A0A2A6BXB8_PRIPA</name>
<reference evidence="1" key="2">
    <citation type="submission" date="2022-06" db="UniProtKB">
        <authorList>
            <consortium name="EnsemblMetazoa"/>
        </authorList>
    </citation>
    <scope>IDENTIFICATION</scope>
    <source>
        <strain evidence="1">PS312</strain>
    </source>
</reference>
<organism evidence="1 2">
    <name type="scientific">Pristionchus pacificus</name>
    <name type="common">Parasitic nematode worm</name>
    <dbReference type="NCBI Taxonomy" id="54126"/>
    <lineage>
        <taxon>Eukaryota</taxon>
        <taxon>Metazoa</taxon>
        <taxon>Ecdysozoa</taxon>
        <taxon>Nematoda</taxon>
        <taxon>Chromadorea</taxon>
        <taxon>Rhabditida</taxon>
        <taxon>Rhabditina</taxon>
        <taxon>Diplogasteromorpha</taxon>
        <taxon>Diplogasteroidea</taxon>
        <taxon>Neodiplogasteridae</taxon>
        <taxon>Pristionchus</taxon>
    </lineage>
</organism>
<sequence>MRSVALVLLFVGTAAALVHEFESDFPRPDDLFLYTIERSRREEAATTTPATTTTTTEATTTTNAVLSTTPTPSTTTTTLAPVATTVTTALPVITVTALPLNLVPQPALALPGAALGGYPSGLQLNHLGWAGQPYRLGVQSFPTGGYRFQHALLAPGAPATIARSYAPAVHYRPTAPLAPQFGAPYYGAVPFGAWQGRH</sequence>
<keyword evidence="2" id="KW-1185">Reference proteome</keyword>
<reference evidence="2" key="1">
    <citation type="journal article" date="2008" name="Nat. Genet.">
        <title>The Pristionchus pacificus genome provides a unique perspective on nematode lifestyle and parasitism.</title>
        <authorList>
            <person name="Dieterich C."/>
            <person name="Clifton S.W."/>
            <person name="Schuster L.N."/>
            <person name="Chinwalla A."/>
            <person name="Delehaunty K."/>
            <person name="Dinkelacker I."/>
            <person name="Fulton L."/>
            <person name="Fulton R."/>
            <person name="Godfrey J."/>
            <person name="Minx P."/>
            <person name="Mitreva M."/>
            <person name="Roeseler W."/>
            <person name="Tian H."/>
            <person name="Witte H."/>
            <person name="Yang S.P."/>
            <person name="Wilson R.K."/>
            <person name="Sommer R.J."/>
        </authorList>
    </citation>
    <scope>NUCLEOTIDE SEQUENCE [LARGE SCALE GENOMIC DNA]</scope>
    <source>
        <strain evidence="2">PS312</strain>
    </source>
</reference>
<evidence type="ECO:0000313" key="2">
    <source>
        <dbReference type="Proteomes" id="UP000005239"/>
    </source>
</evidence>
<protein>
    <submittedName>
        <fullName evidence="1">Uncharacterized protein</fullName>
    </submittedName>
</protein>
<dbReference type="EnsemblMetazoa" id="PPA01491.1">
    <property type="protein sequence ID" value="PPA01491.1"/>
    <property type="gene ID" value="WBGene00091045"/>
</dbReference>
<dbReference type="AlphaFoldDB" id="A0A2A6BXB8"/>
<accession>A0A2A6BXB8</accession>
<dbReference type="Proteomes" id="UP000005239">
    <property type="component" value="Unassembled WGS sequence"/>
</dbReference>